<reference evidence="2" key="1">
    <citation type="submission" date="2022-08" db="EMBL/GenBank/DDBJ databases">
        <title>Genomic analyses of the natural microbiome of Caenorhabditis elegans.</title>
        <authorList>
            <person name="Samuel B."/>
        </authorList>
    </citation>
    <scope>NUCLEOTIDE SEQUENCE</scope>
    <source>
        <strain evidence="2">BIGb0277</strain>
    </source>
</reference>
<dbReference type="GO" id="GO:0006310">
    <property type="term" value="P:DNA recombination"/>
    <property type="evidence" value="ECO:0007669"/>
    <property type="project" value="UniProtKB-KW"/>
</dbReference>
<dbReference type="Proteomes" id="UP001320691">
    <property type="component" value="Unassembled WGS sequence"/>
</dbReference>
<dbReference type="EMBL" id="JANUEK010000009">
    <property type="protein sequence ID" value="MCS4281596.1"/>
    <property type="molecule type" value="Genomic_DNA"/>
</dbReference>
<organism evidence="2 3">
    <name type="scientific">Stenotrophomonas rhizophila</name>
    <dbReference type="NCBI Taxonomy" id="216778"/>
    <lineage>
        <taxon>Bacteria</taxon>
        <taxon>Pseudomonadati</taxon>
        <taxon>Pseudomonadota</taxon>
        <taxon>Gammaproteobacteria</taxon>
        <taxon>Lysobacterales</taxon>
        <taxon>Lysobacteraceae</taxon>
        <taxon>Stenotrophomonas</taxon>
    </lineage>
</organism>
<dbReference type="SUPFAM" id="SSF56349">
    <property type="entry name" value="DNA breaking-rejoining enzymes"/>
    <property type="match status" value="1"/>
</dbReference>
<evidence type="ECO:0008006" key="4">
    <source>
        <dbReference type="Google" id="ProtNLM"/>
    </source>
</evidence>
<evidence type="ECO:0000313" key="2">
    <source>
        <dbReference type="EMBL" id="MCS4281596.1"/>
    </source>
</evidence>
<protein>
    <recommendedName>
        <fullName evidence="4">Tyr recombinase domain-containing protein</fullName>
    </recommendedName>
</protein>
<dbReference type="Gene3D" id="1.10.443.10">
    <property type="entry name" value="Intergrase catalytic core"/>
    <property type="match status" value="1"/>
</dbReference>
<dbReference type="InterPro" id="IPR013762">
    <property type="entry name" value="Integrase-like_cat_sf"/>
</dbReference>
<keyword evidence="1" id="KW-0233">DNA recombination</keyword>
<evidence type="ECO:0000256" key="1">
    <source>
        <dbReference type="ARBA" id="ARBA00023172"/>
    </source>
</evidence>
<dbReference type="InterPro" id="IPR011010">
    <property type="entry name" value="DNA_brk_join_enz"/>
</dbReference>
<dbReference type="RefSeq" id="WP_259262065.1">
    <property type="nucleotide sequence ID" value="NZ_JANUEK010000009.1"/>
</dbReference>
<dbReference type="GO" id="GO:0003677">
    <property type="term" value="F:DNA binding"/>
    <property type="evidence" value="ECO:0007669"/>
    <property type="project" value="InterPro"/>
</dbReference>
<dbReference type="AlphaFoldDB" id="A0AAW5PNU9"/>
<name>A0AAW5PNU9_9GAMM</name>
<accession>A0AAW5PNU9</accession>
<evidence type="ECO:0000313" key="3">
    <source>
        <dbReference type="Proteomes" id="UP001320691"/>
    </source>
</evidence>
<comment type="caution">
    <text evidence="2">The sequence shown here is derived from an EMBL/GenBank/DDBJ whole genome shotgun (WGS) entry which is preliminary data.</text>
</comment>
<proteinExistence type="predicted"/>
<gene>
    <name evidence="2" type="ORF">M2412_003613</name>
</gene>
<sequence length="600" mass="66380">MSNTSLYNRLRYTLALIDYLLIHASALGIDKLGISALTRNDLVALLDRLARGPVSTAIYDWPSRLSALLRDLIEEDRSLGIAPCEATLPHSSDIPPERVTDLNDAQIAKARCALWRRGFYERHGGSDRLHAYRPNSRLLMLLLFPSGLVSNRHLPIPPELLIHSGRRRMRECSAVPIRAGAENPGRAQSIEVYRGIIQSLAMLSADNLPSADIPSRHVLTVNSVLPGRFRTVPAATVLLAFRKATEFVMLHGDDLVDSYLAVARSAADAGLTISTLSRVVGIETVITQGCRSLGVRRWSILAGSQRSDGAIEASYHVHLRANVGLVEALRVLYGACLVLVGSLSARRDGELCDLIAGEATDSSGEWMFIRNRKSGPVGLRDVHRVPLPSLACSCIRMLERLQQGLIALGGLRRPTKLFAYPRSRGHGLVASETSFTDVALDSFCDWSELPINEFGQRNYLRQHQLRRFFAMAFFWGNGFGGLDTLRSFLGHADVSHVYHYISEAMPGAVLRGIKAQYVRDALRSSSSEELIGDGVREMLFKRFSTFEFHLLSGDDLEAYVRDMIEDGSMHVEPVFLDRGGKYKVLVEVQPDRRILGGNDA</sequence>
<dbReference type="GO" id="GO:0015074">
    <property type="term" value="P:DNA integration"/>
    <property type="evidence" value="ECO:0007669"/>
    <property type="project" value="InterPro"/>
</dbReference>